<evidence type="ECO:0000256" key="1">
    <source>
        <dbReference type="ARBA" id="ARBA00004123"/>
    </source>
</evidence>
<keyword evidence="3 4" id="KW-0371">Homeobox</keyword>
<dbReference type="CDD" id="cd00086">
    <property type="entry name" value="homeodomain"/>
    <property type="match status" value="1"/>
</dbReference>
<dbReference type="PANTHER" id="PTHR24340:SF41">
    <property type="entry name" value="MUSCLE-SPECIFIC HOMEOBOX PROTEIN TINMAN-RELATED"/>
    <property type="match status" value="1"/>
</dbReference>
<evidence type="ECO:0000256" key="2">
    <source>
        <dbReference type="ARBA" id="ARBA00022473"/>
    </source>
</evidence>
<keyword evidence="8" id="KW-1185">Reference proteome</keyword>
<dbReference type="GO" id="GO:0000981">
    <property type="term" value="F:DNA-binding transcription factor activity, RNA polymerase II-specific"/>
    <property type="evidence" value="ECO:0007669"/>
    <property type="project" value="TreeGrafter"/>
</dbReference>
<feature type="domain" description="Homeobox" evidence="6">
    <location>
        <begin position="79"/>
        <end position="139"/>
    </location>
</feature>
<name>A0A368H286_ANCCA</name>
<dbReference type="GO" id="GO:0000978">
    <property type="term" value="F:RNA polymerase II cis-regulatory region sequence-specific DNA binding"/>
    <property type="evidence" value="ECO:0007669"/>
    <property type="project" value="TreeGrafter"/>
</dbReference>
<feature type="DNA-binding region" description="Homeobox" evidence="3">
    <location>
        <begin position="216"/>
        <end position="230"/>
    </location>
</feature>
<dbReference type="GO" id="GO:0005634">
    <property type="term" value="C:nucleus"/>
    <property type="evidence" value="ECO:0007669"/>
    <property type="project" value="UniProtKB-SubCell"/>
</dbReference>
<dbReference type="STRING" id="29170.A0A368H286"/>
<feature type="region of interest" description="Disordered" evidence="5">
    <location>
        <begin position="230"/>
        <end position="287"/>
    </location>
</feature>
<dbReference type="InterPro" id="IPR050394">
    <property type="entry name" value="Homeobox_NK-like"/>
</dbReference>
<protein>
    <submittedName>
        <fullName evidence="7">Homeobox domain protein</fullName>
    </submittedName>
</protein>
<dbReference type="AlphaFoldDB" id="A0A368H286"/>
<dbReference type="PANTHER" id="PTHR24340">
    <property type="entry name" value="HOMEOBOX PROTEIN NKX"/>
    <property type="match status" value="1"/>
</dbReference>
<keyword evidence="3 4" id="KW-0539">Nucleus</keyword>
<evidence type="ECO:0000313" key="8">
    <source>
        <dbReference type="Proteomes" id="UP000252519"/>
    </source>
</evidence>
<evidence type="ECO:0000256" key="3">
    <source>
        <dbReference type="PROSITE-ProRule" id="PRU00108"/>
    </source>
</evidence>
<evidence type="ECO:0000256" key="4">
    <source>
        <dbReference type="RuleBase" id="RU000682"/>
    </source>
</evidence>
<dbReference type="InterPro" id="IPR001356">
    <property type="entry name" value="HD"/>
</dbReference>
<feature type="compositionally biased region" description="Basic and acidic residues" evidence="5">
    <location>
        <begin position="253"/>
        <end position="268"/>
    </location>
</feature>
<feature type="compositionally biased region" description="Polar residues" evidence="5">
    <location>
        <begin position="270"/>
        <end position="280"/>
    </location>
</feature>
<dbReference type="SUPFAM" id="SSF46689">
    <property type="entry name" value="Homeodomain-like"/>
    <property type="match status" value="2"/>
</dbReference>
<reference evidence="7 8" key="1">
    <citation type="submission" date="2014-10" db="EMBL/GenBank/DDBJ databases">
        <title>Draft genome of the hookworm Ancylostoma caninum.</title>
        <authorList>
            <person name="Mitreva M."/>
        </authorList>
    </citation>
    <scope>NUCLEOTIDE SEQUENCE [LARGE SCALE GENOMIC DNA]</scope>
    <source>
        <strain evidence="7 8">Baltimore</strain>
    </source>
</reference>
<gene>
    <name evidence="7" type="ORF">ANCCAN_03327</name>
</gene>
<comment type="subcellular location">
    <subcellularLocation>
        <location evidence="1 3 4">Nucleus</location>
    </subcellularLocation>
</comment>
<evidence type="ECO:0000256" key="5">
    <source>
        <dbReference type="SAM" id="MobiDB-lite"/>
    </source>
</evidence>
<dbReference type="InterPro" id="IPR009057">
    <property type="entry name" value="Homeodomain-like_sf"/>
</dbReference>
<organism evidence="7 8">
    <name type="scientific">Ancylostoma caninum</name>
    <name type="common">Dog hookworm</name>
    <dbReference type="NCBI Taxonomy" id="29170"/>
    <lineage>
        <taxon>Eukaryota</taxon>
        <taxon>Metazoa</taxon>
        <taxon>Ecdysozoa</taxon>
        <taxon>Nematoda</taxon>
        <taxon>Chromadorea</taxon>
        <taxon>Rhabditida</taxon>
        <taxon>Rhabditina</taxon>
        <taxon>Rhabditomorpha</taxon>
        <taxon>Strongyloidea</taxon>
        <taxon>Ancylostomatidae</taxon>
        <taxon>Ancylostomatinae</taxon>
        <taxon>Ancylostoma</taxon>
    </lineage>
</organism>
<accession>A0A368H286</accession>
<dbReference type="Pfam" id="PF00046">
    <property type="entry name" value="Homeodomain"/>
    <property type="match status" value="1"/>
</dbReference>
<feature type="domain" description="Homeobox" evidence="6">
    <location>
        <begin position="214"/>
        <end position="229"/>
    </location>
</feature>
<dbReference type="SMART" id="SM00389">
    <property type="entry name" value="HOX"/>
    <property type="match status" value="1"/>
</dbReference>
<dbReference type="GO" id="GO:0030154">
    <property type="term" value="P:cell differentiation"/>
    <property type="evidence" value="ECO:0007669"/>
    <property type="project" value="TreeGrafter"/>
</dbReference>
<sequence length="331" mass="37177">MTSSPLNEHSLAFGYRPPGALPASYFGAAPFQGYQSDFTSYMTNPGTWYGGGDPRFAALLPCGIDPSRAAVHGIQLPMSQRRKRRVLFSQAQVYELERRFKQAKYLTAPEREQLANSIHLTPTQASGAFCSLPYRFEKHRKARSRIPLLYSIKIMAFLKINHIQYTVESTSDANRHNLYSEMSTSEFFLREHGSATIRALRDLRQTTLKALMFQVKIWFQNHRYKCKRQEKEKAMTGGLNHRDDSASPQSVDGDGKCSPELSTSKEEPSCSETEPSQPTSEPLPDIKNGMFAAVSSSVYPPQPTAFAFPFGSQPYSAAQSAYYNQIRGVGW</sequence>
<feature type="DNA-binding region" description="Homeobox" evidence="3">
    <location>
        <begin position="81"/>
        <end position="140"/>
    </location>
</feature>
<dbReference type="EMBL" id="JOJR01000021">
    <property type="protein sequence ID" value="RCN50714.1"/>
    <property type="molecule type" value="Genomic_DNA"/>
</dbReference>
<dbReference type="Gene3D" id="1.10.10.60">
    <property type="entry name" value="Homeodomain-like"/>
    <property type="match status" value="1"/>
</dbReference>
<dbReference type="OrthoDB" id="3137333at2759"/>
<keyword evidence="3 4" id="KW-0238">DNA-binding</keyword>
<dbReference type="PROSITE" id="PS50071">
    <property type="entry name" value="HOMEOBOX_2"/>
    <property type="match status" value="2"/>
</dbReference>
<comment type="caution">
    <text evidence="7">The sequence shown here is derived from an EMBL/GenBank/DDBJ whole genome shotgun (WGS) entry which is preliminary data.</text>
</comment>
<keyword evidence="2" id="KW-0217">Developmental protein</keyword>
<dbReference type="Proteomes" id="UP000252519">
    <property type="component" value="Unassembled WGS sequence"/>
</dbReference>
<feature type="compositionally biased region" description="Basic and acidic residues" evidence="5">
    <location>
        <begin position="230"/>
        <end position="245"/>
    </location>
</feature>
<evidence type="ECO:0000313" key="7">
    <source>
        <dbReference type="EMBL" id="RCN50714.1"/>
    </source>
</evidence>
<evidence type="ECO:0000259" key="6">
    <source>
        <dbReference type="PROSITE" id="PS50071"/>
    </source>
</evidence>
<proteinExistence type="predicted"/>